<dbReference type="GO" id="GO:0003906">
    <property type="term" value="F:DNA-(apurinic or apyrimidinic site) endonuclease activity"/>
    <property type="evidence" value="ECO:0007669"/>
    <property type="project" value="TreeGrafter"/>
</dbReference>
<dbReference type="GO" id="GO:0008081">
    <property type="term" value="F:phosphoric diester hydrolase activity"/>
    <property type="evidence" value="ECO:0007669"/>
    <property type="project" value="TreeGrafter"/>
</dbReference>
<dbReference type="PROSITE" id="PS51432">
    <property type="entry name" value="AP_NUCLEASE_F2_4"/>
    <property type="match status" value="1"/>
</dbReference>
<feature type="binding site" evidence="7">
    <location>
        <position position="211"/>
    </location>
    <ligand>
        <name>Zn(2+)</name>
        <dbReference type="ChEBI" id="CHEBI:29105"/>
        <label>2</label>
    </ligand>
</feature>
<comment type="caution">
    <text evidence="9">The sequence shown here is derived from an EMBL/GenBank/DDBJ whole genome shotgun (WGS) entry which is preliminary data.</text>
</comment>
<evidence type="ECO:0000256" key="6">
    <source>
        <dbReference type="ARBA" id="ARBA00023204"/>
    </source>
</evidence>
<dbReference type="InterPro" id="IPR001719">
    <property type="entry name" value="AP_endonuc_2"/>
</dbReference>
<name>A0A0D8FX92_9ACTN</name>
<evidence type="ECO:0000259" key="8">
    <source>
        <dbReference type="Pfam" id="PF01261"/>
    </source>
</evidence>
<feature type="binding site" evidence="7">
    <location>
        <position position="224"/>
    </location>
    <ligand>
        <name>Zn(2+)</name>
        <dbReference type="ChEBI" id="CHEBI:29105"/>
        <label>3</label>
    </ligand>
</feature>
<dbReference type="GO" id="GO:0008270">
    <property type="term" value="F:zinc ion binding"/>
    <property type="evidence" value="ECO:0007669"/>
    <property type="project" value="UniProtKB-UniRule"/>
</dbReference>
<dbReference type="PROSITE" id="PS00731">
    <property type="entry name" value="AP_NUCLEASE_F2_3"/>
    <property type="match status" value="1"/>
</dbReference>
<gene>
    <name evidence="7 9" type="primary">nfo</name>
    <name evidence="9" type="ORF">FEAC_02550</name>
</gene>
<dbReference type="NCBIfam" id="TIGR00587">
    <property type="entry name" value="nfo"/>
    <property type="match status" value="1"/>
</dbReference>
<dbReference type="InterPro" id="IPR018246">
    <property type="entry name" value="AP_endonuc_F2_Zn_BS"/>
</dbReference>
<protein>
    <recommendedName>
        <fullName evidence="7">Probable endonuclease 4</fullName>
        <ecNumber evidence="7">3.1.21.2</ecNumber>
    </recommendedName>
    <alternativeName>
        <fullName evidence="7">Endodeoxyribonuclease IV</fullName>
    </alternativeName>
    <alternativeName>
        <fullName evidence="7">Endonuclease IV</fullName>
    </alternativeName>
</protein>
<dbReference type="RefSeq" id="WP_052565136.1">
    <property type="nucleotide sequence ID" value="NZ_JQKF01000002.1"/>
</dbReference>
<evidence type="ECO:0000313" key="9">
    <source>
        <dbReference type="EMBL" id="KJE77883.1"/>
    </source>
</evidence>
<dbReference type="SUPFAM" id="SSF51658">
    <property type="entry name" value="Xylose isomerase-like"/>
    <property type="match status" value="1"/>
</dbReference>
<dbReference type="InterPro" id="IPR036237">
    <property type="entry name" value="Xyl_isomerase-like_sf"/>
</dbReference>
<comment type="cofactor">
    <cofactor evidence="7">
        <name>Zn(2+)</name>
        <dbReference type="ChEBI" id="CHEBI:29105"/>
    </cofactor>
    <text evidence="7">Binds 3 Zn(2+) ions.</text>
</comment>
<evidence type="ECO:0000256" key="4">
    <source>
        <dbReference type="ARBA" id="ARBA00022801"/>
    </source>
</evidence>
<dbReference type="STRING" id="1121877.FEAC_02550"/>
<feature type="binding site" evidence="7">
    <location>
        <position position="66"/>
    </location>
    <ligand>
        <name>Zn(2+)</name>
        <dbReference type="ChEBI" id="CHEBI:29105"/>
        <label>1</label>
    </ligand>
</feature>
<feature type="binding site" evidence="7">
    <location>
        <position position="179"/>
    </location>
    <ligand>
        <name>Zn(2+)</name>
        <dbReference type="ChEBI" id="CHEBI:29105"/>
        <label>3</label>
    </ligand>
</feature>
<dbReference type="EC" id="3.1.21.2" evidence="7"/>
<feature type="binding site" evidence="7">
    <location>
        <position position="106"/>
    </location>
    <ligand>
        <name>Zn(2+)</name>
        <dbReference type="ChEBI" id="CHEBI:29105"/>
        <label>1</label>
    </ligand>
</feature>
<feature type="domain" description="Xylose isomerase-like TIM barrel" evidence="8">
    <location>
        <begin position="18"/>
        <end position="268"/>
    </location>
</feature>
<feature type="binding site" evidence="7">
    <location>
        <position position="176"/>
    </location>
    <ligand>
        <name>Zn(2+)</name>
        <dbReference type="ChEBI" id="CHEBI:29105"/>
        <label>2</label>
    </ligand>
</feature>
<dbReference type="PANTHER" id="PTHR21445">
    <property type="entry name" value="ENDONUCLEASE IV ENDODEOXYRIBONUCLEASE IV"/>
    <property type="match status" value="1"/>
</dbReference>
<comment type="similarity">
    <text evidence="1 7">Belongs to the AP endonuclease 2 family.</text>
</comment>
<proteinExistence type="inferred from homology"/>
<evidence type="ECO:0000256" key="1">
    <source>
        <dbReference type="ARBA" id="ARBA00005340"/>
    </source>
</evidence>
<feature type="binding site" evidence="7">
    <location>
        <position position="142"/>
    </location>
    <ligand>
        <name>Zn(2+)</name>
        <dbReference type="ChEBI" id="CHEBI:29105"/>
        <label>2</label>
    </ligand>
</feature>
<dbReference type="InterPro" id="IPR013022">
    <property type="entry name" value="Xyl_isomerase-like_TIM-brl"/>
</dbReference>
<dbReference type="HAMAP" id="MF_00152">
    <property type="entry name" value="Nfo"/>
    <property type="match status" value="1"/>
</dbReference>
<feature type="binding site" evidence="7">
    <location>
        <position position="226"/>
    </location>
    <ligand>
        <name>Zn(2+)</name>
        <dbReference type="ChEBI" id="CHEBI:29105"/>
        <label>3</label>
    </ligand>
</feature>
<dbReference type="Gene3D" id="3.20.20.150">
    <property type="entry name" value="Divalent-metal-dependent TIM barrel enzymes"/>
    <property type="match status" value="1"/>
</dbReference>
<sequence>MRVGAHVSAAGGVDGLIQRANSLGVEAAQFFLSSPRTWKFRPIAPSVAGKTKAVALAQGVQRLVVHASYLINLGSDDPVLAGKSSELLAAVMRAASADQLSAVVLHPGSHKGHGFDASLDRWFNGVEPGLGFASADTRLLLENTAGGGASMGRSVQELRALLDLCARPDAVGICIDTQHLFAAGYDLRDRGVASELAAQLLSEFGDIPVVHLNDSATELGSAHDRHANLGEGAIGLEALIDFIGHEVFRFADIILEVPGSGDGPRVEDVSLLREALKQRE</sequence>
<dbReference type="Proteomes" id="UP000032336">
    <property type="component" value="Unassembled WGS sequence"/>
</dbReference>
<dbReference type="SMART" id="SM00518">
    <property type="entry name" value="AP2Ec"/>
    <property type="match status" value="1"/>
</dbReference>
<dbReference type="GO" id="GO:0008833">
    <property type="term" value="F:deoxyribonuclease IV (phage-T4-induced) activity"/>
    <property type="evidence" value="ECO:0007669"/>
    <property type="project" value="UniProtKB-UniRule"/>
</dbReference>
<reference evidence="9 10" key="1">
    <citation type="submission" date="2015-01" db="EMBL/GenBank/DDBJ databases">
        <title>Draft genome of the acidophilic iron oxidizer Ferrimicrobium acidiphilum strain T23.</title>
        <authorList>
            <person name="Poehlein A."/>
            <person name="Eisen S."/>
            <person name="Schloemann M."/>
            <person name="Johnson B.D."/>
            <person name="Daniel R."/>
            <person name="Muehling M."/>
        </authorList>
    </citation>
    <scope>NUCLEOTIDE SEQUENCE [LARGE SCALE GENOMIC DNA]</scope>
    <source>
        <strain evidence="9 10">T23</strain>
    </source>
</reference>
<evidence type="ECO:0000313" key="10">
    <source>
        <dbReference type="Proteomes" id="UP000032336"/>
    </source>
</evidence>
<dbReference type="PROSITE" id="PS00729">
    <property type="entry name" value="AP_NUCLEASE_F2_1"/>
    <property type="match status" value="1"/>
</dbReference>
<comment type="function">
    <text evidence="7">Endonuclease IV plays a role in DNA repair. It cleaves phosphodiester bonds at apurinic or apyrimidinic (AP) sites, generating a 3'-hydroxyl group and a 5'-terminal sugar phosphate.</text>
</comment>
<dbReference type="OrthoDB" id="9805666at2"/>
<dbReference type="EMBL" id="JXUW01000002">
    <property type="protein sequence ID" value="KJE77883.1"/>
    <property type="molecule type" value="Genomic_DNA"/>
</dbReference>
<feature type="binding site" evidence="7">
    <location>
        <position position="142"/>
    </location>
    <ligand>
        <name>Zn(2+)</name>
        <dbReference type="ChEBI" id="CHEBI:29105"/>
        <label>1</label>
    </ligand>
</feature>
<comment type="catalytic activity">
    <reaction evidence="7">
        <text>Endonucleolytic cleavage to 5'-phosphooligonucleotide end-products.</text>
        <dbReference type="EC" id="3.1.21.2"/>
    </reaction>
</comment>
<dbReference type="Pfam" id="PF01261">
    <property type="entry name" value="AP_endonuc_2"/>
    <property type="match status" value="1"/>
</dbReference>
<feature type="binding site" evidence="7">
    <location>
        <position position="256"/>
    </location>
    <ligand>
        <name>Zn(2+)</name>
        <dbReference type="ChEBI" id="CHEBI:29105"/>
        <label>2</label>
    </ligand>
</feature>
<dbReference type="GeneID" id="78371601"/>
<keyword evidence="6 7" id="KW-0234">DNA repair</keyword>
<evidence type="ECO:0000256" key="7">
    <source>
        <dbReference type="HAMAP-Rule" id="MF_00152"/>
    </source>
</evidence>
<keyword evidence="3 7" id="KW-0227">DNA damage</keyword>
<dbReference type="PATRIC" id="fig|1121877.4.peg.278"/>
<keyword evidence="2 7" id="KW-0479">Metal-binding</keyword>
<evidence type="ECO:0000256" key="5">
    <source>
        <dbReference type="ARBA" id="ARBA00022833"/>
    </source>
</evidence>
<evidence type="ECO:0000256" key="3">
    <source>
        <dbReference type="ARBA" id="ARBA00022763"/>
    </source>
</evidence>
<keyword evidence="7" id="KW-0540">Nuclease</keyword>
<organism evidence="9 10">
    <name type="scientific">Ferrimicrobium acidiphilum DSM 19497</name>
    <dbReference type="NCBI Taxonomy" id="1121877"/>
    <lineage>
        <taxon>Bacteria</taxon>
        <taxon>Bacillati</taxon>
        <taxon>Actinomycetota</taxon>
        <taxon>Acidimicrobiia</taxon>
        <taxon>Acidimicrobiales</taxon>
        <taxon>Acidimicrobiaceae</taxon>
        <taxon>Ferrimicrobium</taxon>
    </lineage>
</organism>
<keyword evidence="4 7" id="KW-0378">Hydrolase</keyword>
<dbReference type="CDD" id="cd00019">
    <property type="entry name" value="AP2Ec"/>
    <property type="match status" value="1"/>
</dbReference>
<keyword evidence="5 7" id="KW-0862">Zinc</keyword>
<accession>A0A0D8FX92</accession>
<dbReference type="GO" id="GO:0003677">
    <property type="term" value="F:DNA binding"/>
    <property type="evidence" value="ECO:0007669"/>
    <property type="project" value="InterPro"/>
</dbReference>
<dbReference type="PANTHER" id="PTHR21445:SF0">
    <property type="entry name" value="APURINIC-APYRIMIDINIC ENDONUCLEASE"/>
    <property type="match status" value="1"/>
</dbReference>
<dbReference type="eggNOG" id="COG0648">
    <property type="taxonomic scope" value="Bacteria"/>
</dbReference>
<keyword evidence="10" id="KW-1185">Reference proteome</keyword>
<evidence type="ECO:0000256" key="2">
    <source>
        <dbReference type="ARBA" id="ARBA00022723"/>
    </source>
</evidence>
<keyword evidence="7 9" id="KW-0255">Endonuclease</keyword>
<dbReference type="GO" id="GO:0006284">
    <property type="term" value="P:base-excision repair"/>
    <property type="evidence" value="ECO:0007669"/>
    <property type="project" value="TreeGrafter"/>
</dbReference>
<dbReference type="AlphaFoldDB" id="A0A0D8FX92"/>